<evidence type="ECO:0000256" key="6">
    <source>
        <dbReference type="ARBA" id="ARBA00022840"/>
    </source>
</evidence>
<dbReference type="SMART" id="SM00220">
    <property type="entry name" value="S_TKc"/>
    <property type="match status" value="1"/>
</dbReference>
<keyword evidence="6" id="KW-0067">ATP-binding</keyword>
<dbReference type="InterPro" id="IPR011009">
    <property type="entry name" value="Kinase-like_dom_sf"/>
</dbReference>
<dbReference type="GeneID" id="26304464"/>
<gene>
    <name evidence="8" type="ORF">PAN0_008d3612</name>
</gene>
<keyword evidence="2" id="KW-0723">Serine/threonine-protein kinase</keyword>
<dbReference type="Pfam" id="PF00069">
    <property type="entry name" value="Pkinase"/>
    <property type="match status" value="1"/>
</dbReference>
<dbReference type="Gene3D" id="3.30.200.20">
    <property type="entry name" value="Phosphorylase Kinase, domain 1"/>
    <property type="match status" value="1"/>
</dbReference>
<evidence type="ECO:0000256" key="2">
    <source>
        <dbReference type="ARBA" id="ARBA00022527"/>
    </source>
</evidence>
<accession>A0A081CFE9</accession>
<keyword evidence="5 8" id="KW-0418">Kinase</keyword>
<proteinExistence type="inferred from homology"/>
<dbReference type="GO" id="GO:0005524">
    <property type="term" value="F:ATP binding"/>
    <property type="evidence" value="ECO:0007669"/>
    <property type="project" value="UniProtKB-UniRule"/>
</dbReference>
<dbReference type="EMBL" id="DF830075">
    <property type="protein sequence ID" value="GAK65395.1"/>
    <property type="molecule type" value="Genomic_DNA"/>
</dbReference>
<dbReference type="GO" id="GO:0004674">
    <property type="term" value="F:protein serine/threonine kinase activity"/>
    <property type="evidence" value="ECO:0007669"/>
    <property type="project" value="UniProtKB-KW"/>
</dbReference>
<dbReference type="RefSeq" id="XP_014656599.1">
    <property type="nucleotide sequence ID" value="XM_014801113.1"/>
</dbReference>
<dbReference type="InterPro" id="IPR000719">
    <property type="entry name" value="Prot_kinase_dom"/>
</dbReference>
<comment type="similarity">
    <text evidence="7">Belongs to the protein kinase superfamily. CMGC Ser/Thr protein kinase family.</text>
</comment>
<dbReference type="OrthoDB" id="9332038at2759"/>
<dbReference type="PANTHER" id="PTHR24058">
    <property type="entry name" value="DUAL SPECIFICITY PROTEIN KINASE"/>
    <property type="match status" value="1"/>
</dbReference>
<dbReference type="PROSITE" id="PS00108">
    <property type="entry name" value="PROTEIN_KINASE_ST"/>
    <property type="match status" value="1"/>
</dbReference>
<dbReference type="Gene3D" id="1.10.510.10">
    <property type="entry name" value="Transferase(Phosphotransferase) domain 1"/>
    <property type="match status" value="1"/>
</dbReference>
<sequence length="611" mass="67703">MSHPRQAAASGPSRHATSSSRSTRRSLSPFRASSNTEPPNKRLRREDAPPNDADPNLDRLLDAYDSGIDEEQQRRRVLEESRKRRQAILDKHRGSQSVQASEGTPAPSTAVSTPQSEVKEAQPQSQQPFSLVKTATYTTDVAPDGSANAQDASAAEFDPDADRAQELERLEKRRQVAPPPANHPAEPPLSKSNEEFQEIEVTDDEDEDDMDMFALSDDDDASKSDAKPKKTKIIRVPLRGASVAPSAVKATAAPISDPAAASMANLSSNWDDNDGYLRTILGETLDERYQISAVLGKGMFASVVRARDLRSDGRHVAIKIVRVQESMYRAGLKEVAMLRKLNAADPDDRKHVVRLERHFDYKGHLCMVFESLGMNLRDVVRRYGRDVGLNLQAVRVYAHQLLLALSHLAKNEVMHADIKPDNVLVNDAKTTLKVCDLGSASYVSEMEITPYLVSRFYRAPEIILGQPYDCAIDVWSTGCTIYELATGKILFPGRTNNHMLLLMQEARGRFTAKQLRKSQFGEQHFDDTNAFLGVETDKSSGKEVVRRVMIGKPSADVRSRLLPSDAAKRLKPEEVKATNALVDLLERCLELDPAKRISAKDALGHAFFANI</sequence>
<dbReference type="SUPFAM" id="SSF56112">
    <property type="entry name" value="Protein kinase-like (PK-like)"/>
    <property type="match status" value="1"/>
</dbReference>
<keyword evidence="3" id="KW-0808">Transferase</keyword>
<evidence type="ECO:0000256" key="1">
    <source>
        <dbReference type="ARBA" id="ARBA00012513"/>
    </source>
</evidence>
<evidence type="ECO:0000313" key="9">
    <source>
        <dbReference type="Proteomes" id="UP000053758"/>
    </source>
</evidence>
<dbReference type="PROSITE" id="PS50011">
    <property type="entry name" value="PROTEIN_KINASE_DOM"/>
    <property type="match status" value="1"/>
</dbReference>
<dbReference type="InterPro" id="IPR050494">
    <property type="entry name" value="Ser_Thr_dual-spec_kinase"/>
</dbReference>
<dbReference type="PANTHER" id="PTHR24058:SF103">
    <property type="entry name" value="SERINE_THREONINE-PROTEIN KINASE PRP4 HOMOLOG"/>
    <property type="match status" value="1"/>
</dbReference>
<reference evidence="9" key="1">
    <citation type="journal article" date="2014" name="Genome Announc.">
        <title>Draft Genome Sequence of the Yeast Pseudozyma antarctica Type Strain JCM10317, a Producer of the Glycolipid Biosurfactants, Mannosylerythritol Lipids.</title>
        <authorList>
            <person name="Saika A."/>
            <person name="Koike H."/>
            <person name="Hori T."/>
            <person name="Fukuoka T."/>
            <person name="Sato S."/>
            <person name="Habe H."/>
            <person name="Kitamoto D."/>
            <person name="Morita T."/>
        </authorList>
    </citation>
    <scope>NUCLEOTIDE SEQUENCE [LARGE SCALE GENOMIC DNA]</scope>
    <source>
        <strain evidence="9">JCM 10317</strain>
    </source>
</reference>
<evidence type="ECO:0000256" key="3">
    <source>
        <dbReference type="ARBA" id="ARBA00022679"/>
    </source>
</evidence>
<protein>
    <recommendedName>
        <fullName evidence="1">non-specific serine/threonine protein kinase</fullName>
        <ecNumber evidence="1">2.7.11.1</ecNumber>
    </recommendedName>
</protein>
<evidence type="ECO:0000313" key="8">
    <source>
        <dbReference type="EMBL" id="GAK65395.1"/>
    </source>
</evidence>
<dbReference type="PROSITE" id="PS00107">
    <property type="entry name" value="PROTEIN_KINASE_ATP"/>
    <property type="match status" value="1"/>
</dbReference>
<dbReference type="GO" id="GO:0045292">
    <property type="term" value="P:mRNA cis splicing, via spliceosome"/>
    <property type="evidence" value="ECO:0007669"/>
    <property type="project" value="InterPro"/>
</dbReference>
<organism evidence="8 9">
    <name type="scientific">Pseudozyma antarctica</name>
    <name type="common">Yeast</name>
    <name type="synonym">Candida antarctica</name>
    <dbReference type="NCBI Taxonomy" id="84753"/>
    <lineage>
        <taxon>Eukaryota</taxon>
        <taxon>Fungi</taxon>
        <taxon>Dikarya</taxon>
        <taxon>Basidiomycota</taxon>
        <taxon>Ustilaginomycotina</taxon>
        <taxon>Ustilaginomycetes</taxon>
        <taxon>Ustilaginales</taxon>
        <taxon>Ustilaginaceae</taxon>
        <taxon>Moesziomyces</taxon>
    </lineage>
</organism>
<name>A0A081CFE9_PSEA2</name>
<dbReference type="Proteomes" id="UP000053758">
    <property type="component" value="Unassembled WGS sequence"/>
</dbReference>
<dbReference type="InterPro" id="IPR008271">
    <property type="entry name" value="Ser/Thr_kinase_AS"/>
</dbReference>
<evidence type="ECO:0000256" key="7">
    <source>
        <dbReference type="ARBA" id="ARBA00023596"/>
    </source>
</evidence>
<evidence type="ECO:0000256" key="4">
    <source>
        <dbReference type="ARBA" id="ARBA00022741"/>
    </source>
</evidence>
<dbReference type="HOGENOM" id="CLU_000288_5_5_1"/>
<evidence type="ECO:0000256" key="5">
    <source>
        <dbReference type="ARBA" id="ARBA00022777"/>
    </source>
</evidence>
<keyword evidence="9" id="KW-1185">Reference proteome</keyword>
<dbReference type="InterPro" id="IPR017441">
    <property type="entry name" value="Protein_kinase_ATP_BS"/>
</dbReference>
<dbReference type="InterPro" id="IPR044092">
    <property type="entry name" value="STKc_PRP4"/>
</dbReference>
<dbReference type="FunFam" id="1.10.510.10:FF:000078">
    <property type="entry name" value="Serine/threonine-protein kinase PRP4 homolog"/>
    <property type="match status" value="1"/>
</dbReference>
<dbReference type="AlphaFoldDB" id="A0A081CFE9"/>
<keyword evidence="4" id="KW-0547">Nucleotide-binding</keyword>
<dbReference type="EC" id="2.7.11.1" evidence="1"/>
<dbReference type="CDD" id="cd14135">
    <property type="entry name" value="STKc_PRP4"/>
    <property type="match status" value="1"/>
</dbReference>